<name>A0A0S4QL44_9ACTN</name>
<dbReference type="AlphaFoldDB" id="A0A0S4QL44"/>
<feature type="domain" description="Glycosyl transferase family 1" evidence="2">
    <location>
        <begin position="203"/>
        <end position="297"/>
    </location>
</feature>
<protein>
    <submittedName>
        <fullName evidence="3">Glycosyl transferases group 1</fullName>
    </submittedName>
</protein>
<dbReference type="GO" id="GO:0016757">
    <property type="term" value="F:glycosyltransferase activity"/>
    <property type="evidence" value="ECO:0007669"/>
    <property type="project" value="InterPro"/>
</dbReference>
<sequence length="322" mass="35439">MNILLWHVHGSWTTSFVQGGHDYLVPVTPRRCPDGLGLARTYPWPPSVEEVPPAELADRPVDAVLLQRPHEIELASRWLRRRLGRDVPAVYVEHNTPRGDVPLTRHPVADREDVVLVHVTHFNRLFWDNGTARTRVIEHGIVDPGPRYTGELPRIAVAVNEPVRRGRITGTDLLPAFAAAAPVDVFGLGVRGLPEATGLPPDRLTVLDDPPQAELHARMARRRVYAHLPRWTSLGLSLLEAMHLAMPVVALATTEAMAAVPPGAGVLSTDPAVLVDAAQAYLEDPELAAEHGRRAREAALTRYGLGRFLGDWDELFSDMVTS</sequence>
<evidence type="ECO:0000313" key="4">
    <source>
        <dbReference type="Proteomes" id="UP000198802"/>
    </source>
</evidence>
<dbReference type="InterPro" id="IPR001296">
    <property type="entry name" value="Glyco_trans_1"/>
</dbReference>
<dbReference type="Proteomes" id="UP000198802">
    <property type="component" value="Unassembled WGS sequence"/>
</dbReference>
<evidence type="ECO:0000256" key="1">
    <source>
        <dbReference type="ARBA" id="ARBA00022679"/>
    </source>
</evidence>
<accession>A0A0S4QL44</accession>
<evidence type="ECO:0000259" key="2">
    <source>
        <dbReference type="Pfam" id="PF00534"/>
    </source>
</evidence>
<organism evidence="3 4">
    <name type="scientific">Parafrankia irregularis</name>
    <dbReference type="NCBI Taxonomy" id="795642"/>
    <lineage>
        <taxon>Bacteria</taxon>
        <taxon>Bacillati</taxon>
        <taxon>Actinomycetota</taxon>
        <taxon>Actinomycetes</taxon>
        <taxon>Frankiales</taxon>
        <taxon>Frankiaceae</taxon>
        <taxon>Parafrankia</taxon>
    </lineage>
</organism>
<dbReference type="SUPFAM" id="SSF53756">
    <property type="entry name" value="UDP-Glycosyltransferase/glycogen phosphorylase"/>
    <property type="match status" value="1"/>
</dbReference>
<evidence type="ECO:0000313" key="3">
    <source>
        <dbReference type="EMBL" id="CUU56227.1"/>
    </source>
</evidence>
<keyword evidence="1 3" id="KW-0808">Transferase</keyword>
<dbReference type="Gene3D" id="3.40.50.2000">
    <property type="entry name" value="Glycogen Phosphorylase B"/>
    <property type="match status" value="1"/>
</dbReference>
<keyword evidence="4" id="KW-1185">Reference proteome</keyword>
<dbReference type="Pfam" id="PF00534">
    <property type="entry name" value="Glycos_transf_1"/>
    <property type="match status" value="1"/>
</dbReference>
<dbReference type="EMBL" id="FAOZ01000007">
    <property type="protein sequence ID" value="CUU56227.1"/>
    <property type="molecule type" value="Genomic_DNA"/>
</dbReference>
<proteinExistence type="predicted"/>
<gene>
    <name evidence="3" type="ORF">Ga0074812_107111</name>
</gene>
<dbReference type="RefSeq" id="WP_091276133.1">
    <property type="nucleotide sequence ID" value="NZ_FAOZ01000007.1"/>
</dbReference>
<reference evidence="4" key="1">
    <citation type="submission" date="2015-11" db="EMBL/GenBank/DDBJ databases">
        <authorList>
            <person name="Varghese N."/>
        </authorList>
    </citation>
    <scope>NUCLEOTIDE SEQUENCE [LARGE SCALE GENOMIC DNA]</scope>
    <source>
        <strain evidence="4">DSM 45899</strain>
    </source>
</reference>